<evidence type="ECO:0008006" key="3">
    <source>
        <dbReference type="Google" id="ProtNLM"/>
    </source>
</evidence>
<reference evidence="1 2" key="1">
    <citation type="submission" date="2011-08" db="EMBL/GenBank/DDBJ databases">
        <authorList>
            <person name="Lin Y."/>
            <person name="Hao X."/>
            <person name="Johnstone L."/>
            <person name="Miller S.J."/>
            <person name="Wei G."/>
            <person name="Rensing C."/>
        </authorList>
    </citation>
    <scope>NUCLEOTIDE SEQUENCE [LARGE SCALE GENOMIC DNA]</scope>
    <source>
        <strain evidence="1 2">K42</strain>
    </source>
</reference>
<accession>G2G6D7</accession>
<comment type="caution">
    <text evidence="1">The sequence shown here is derived from an EMBL/GenBank/DDBJ whole genome shotgun (WGS) entry which is preliminary data.</text>
</comment>
<evidence type="ECO:0000313" key="1">
    <source>
        <dbReference type="EMBL" id="EGX60928.1"/>
    </source>
</evidence>
<dbReference type="Gene3D" id="3.40.50.300">
    <property type="entry name" value="P-loop containing nucleotide triphosphate hydrolases"/>
    <property type="match status" value="1"/>
</dbReference>
<feature type="non-terminal residue" evidence="1">
    <location>
        <position position="277"/>
    </location>
</feature>
<proteinExistence type="predicted"/>
<evidence type="ECO:0000313" key="2">
    <source>
        <dbReference type="Proteomes" id="UP000004217"/>
    </source>
</evidence>
<sequence length="277" mass="30875">MSTSAPTPAARYVPTRAGIINLWDYRDEEFSFAGGWLVLRGPNGSGKTKALEVLFPFVLDGRIDPKRLNPFAAEDRTMKSNLLFRGQDSALGYVWIEFTHRETGEAVTCGIGLHAQRHRDTPARWHFVAEGRVGEDFSLLTPDDRPMTRKQLAAELGRELIASTADYRAAVDRRLFGLGPERYEQLLTLILTLRRPQLAKNLDPAKLSDTLTAGLRPLDDDLIAEAARSFDDMESVQRTLEGLAAADDATRAFLTSYSTYLRVHARAAADRLTARRA</sequence>
<keyword evidence="2" id="KW-1185">Reference proteome</keyword>
<protein>
    <recommendedName>
        <fullName evidence="3">TIGR02680 family protein</fullName>
    </recommendedName>
</protein>
<dbReference type="InterPro" id="IPR027417">
    <property type="entry name" value="P-loop_NTPase"/>
</dbReference>
<dbReference type="EMBL" id="AGBF01000008">
    <property type="protein sequence ID" value="EGX60928.1"/>
    <property type="molecule type" value="Genomic_DNA"/>
</dbReference>
<dbReference type="AlphaFoldDB" id="G2G6D7"/>
<name>G2G6D7_9ACTN</name>
<dbReference type="Proteomes" id="UP000004217">
    <property type="component" value="Unassembled WGS sequence"/>
</dbReference>
<organism evidence="1 2">
    <name type="scientific">Streptomyces zinciresistens K42</name>
    <dbReference type="NCBI Taxonomy" id="700597"/>
    <lineage>
        <taxon>Bacteria</taxon>
        <taxon>Bacillati</taxon>
        <taxon>Actinomycetota</taxon>
        <taxon>Actinomycetes</taxon>
        <taxon>Kitasatosporales</taxon>
        <taxon>Streptomycetaceae</taxon>
        <taxon>Streptomyces</taxon>
    </lineage>
</organism>
<gene>
    <name evidence="1" type="ORF">SZN_04823</name>
</gene>